<proteinExistence type="predicted"/>
<dbReference type="InterPro" id="IPR051044">
    <property type="entry name" value="MAG_DAG_Lipase"/>
</dbReference>
<dbReference type="SUPFAM" id="SSF53474">
    <property type="entry name" value="alpha/beta-Hydrolases"/>
    <property type="match status" value="1"/>
</dbReference>
<evidence type="ECO:0000259" key="1">
    <source>
        <dbReference type="Pfam" id="PF12146"/>
    </source>
</evidence>
<reference evidence="2" key="1">
    <citation type="submission" date="2021-09" db="EMBL/GenBank/DDBJ databases">
        <title>Fulvivirga sp. isolated from coastal sediment.</title>
        <authorList>
            <person name="Yu H."/>
        </authorList>
    </citation>
    <scope>NUCLEOTIDE SEQUENCE</scope>
    <source>
        <strain evidence="2">1062</strain>
    </source>
</reference>
<dbReference type="Pfam" id="PF12146">
    <property type="entry name" value="Hydrolase_4"/>
    <property type="match status" value="1"/>
</dbReference>
<comment type="caution">
    <text evidence="2">The sequence shown here is derived from an EMBL/GenBank/DDBJ whole genome shotgun (WGS) entry which is preliminary data.</text>
</comment>
<protein>
    <submittedName>
        <fullName evidence="2">Alpha/beta hydrolase</fullName>
    </submittedName>
</protein>
<dbReference type="GO" id="GO:0016787">
    <property type="term" value="F:hydrolase activity"/>
    <property type="evidence" value="ECO:0007669"/>
    <property type="project" value="UniProtKB-KW"/>
</dbReference>
<organism evidence="2 3">
    <name type="scientific">Fulvivirga sedimenti</name>
    <dbReference type="NCBI Taxonomy" id="2879465"/>
    <lineage>
        <taxon>Bacteria</taxon>
        <taxon>Pseudomonadati</taxon>
        <taxon>Bacteroidota</taxon>
        <taxon>Cytophagia</taxon>
        <taxon>Cytophagales</taxon>
        <taxon>Fulvivirgaceae</taxon>
        <taxon>Fulvivirga</taxon>
    </lineage>
</organism>
<accession>A0A9X1HNA2</accession>
<sequence>MQEFNVDLPNLKLTGGLAEAARPVGIVVFVHGMGEHIGRYTGLFDHLSSHGFHCLGTDHPGHGHSPGKRGHVKDYNIFMDELQGVIGYAQSHYPGLPLFLYGHSLGGNIVLNYLLRRPVTEIRAAIVSSPWLKLDTKVPPVKKFLSSVLARISPGLTVSNELDPRGISTIPEEVERYSKDPLVHDQISVGLFNSVTQAADYVLENGSKLKTPILLMHGTADPITSHLGSIQLEKSNEMLIDLKLFPGNHHEIHHDRSRDSLIHAVDTWLTSHLN</sequence>
<name>A0A9X1HNA2_9BACT</name>
<dbReference type="AlphaFoldDB" id="A0A9X1HNA2"/>
<keyword evidence="2" id="KW-0378">Hydrolase</keyword>
<evidence type="ECO:0000313" key="3">
    <source>
        <dbReference type="Proteomes" id="UP001139409"/>
    </source>
</evidence>
<gene>
    <name evidence="2" type="ORF">LDX50_04635</name>
</gene>
<dbReference type="RefSeq" id="WP_225697242.1">
    <property type="nucleotide sequence ID" value="NZ_JAIXNE010000001.1"/>
</dbReference>
<keyword evidence="3" id="KW-1185">Reference proteome</keyword>
<dbReference type="PANTHER" id="PTHR11614">
    <property type="entry name" value="PHOSPHOLIPASE-RELATED"/>
    <property type="match status" value="1"/>
</dbReference>
<dbReference type="InterPro" id="IPR029058">
    <property type="entry name" value="AB_hydrolase_fold"/>
</dbReference>
<dbReference type="Gene3D" id="3.40.50.1820">
    <property type="entry name" value="alpha/beta hydrolase"/>
    <property type="match status" value="1"/>
</dbReference>
<dbReference type="InterPro" id="IPR022742">
    <property type="entry name" value="Hydrolase_4"/>
</dbReference>
<feature type="domain" description="Serine aminopeptidase S33" evidence="1">
    <location>
        <begin position="22"/>
        <end position="256"/>
    </location>
</feature>
<dbReference type="EMBL" id="JAIXNE010000001">
    <property type="protein sequence ID" value="MCA6074140.1"/>
    <property type="molecule type" value="Genomic_DNA"/>
</dbReference>
<dbReference type="Proteomes" id="UP001139409">
    <property type="component" value="Unassembled WGS sequence"/>
</dbReference>
<evidence type="ECO:0000313" key="2">
    <source>
        <dbReference type="EMBL" id="MCA6074140.1"/>
    </source>
</evidence>